<proteinExistence type="predicted"/>
<evidence type="ECO:0000256" key="1">
    <source>
        <dbReference type="ARBA" id="ARBA00022723"/>
    </source>
</evidence>
<evidence type="ECO:0000256" key="6">
    <source>
        <dbReference type="SAM" id="MobiDB-lite"/>
    </source>
</evidence>
<gene>
    <name evidence="8" type="ORF">PG996_008775</name>
</gene>
<evidence type="ECO:0000313" key="9">
    <source>
        <dbReference type="Proteomes" id="UP001446871"/>
    </source>
</evidence>
<keyword evidence="1" id="KW-0479">Metal-binding</keyword>
<keyword evidence="2" id="KW-0805">Transcription regulation</keyword>
<keyword evidence="9" id="KW-1185">Reference proteome</keyword>
<reference evidence="8 9" key="1">
    <citation type="submission" date="2023-01" db="EMBL/GenBank/DDBJ databases">
        <title>Analysis of 21 Apiospora genomes using comparative genomics revels a genus with tremendous synthesis potential of carbohydrate active enzymes and secondary metabolites.</title>
        <authorList>
            <person name="Sorensen T."/>
        </authorList>
    </citation>
    <scope>NUCLEOTIDE SEQUENCE [LARGE SCALE GENOMIC DNA]</scope>
    <source>
        <strain evidence="8 9">CBS 83171</strain>
    </source>
</reference>
<keyword evidence="4" id="KW-0804">Transcription</keyword>
<keyword evidence="5" id="KW-0539">Nucleus</keyword>
<protein>
    <recommendedName>
        <fullName evidence="7">Aflatoxin regulatory protein domain-containing protein</fullName>
    </recommendedName>
</protein>
<comment type="caution">
    <text evidence="8">The sequence shown here is derived from an EMBL/GenBank/DDBJ whole genome shotgun (WGS) entry which is preliminary data.</text>
</comment>
<dbReference type="EMBL" id="JAQQWM010000005">
    <property type="protein sequence ID" value="KAK8064123.1"/>
    <property type="molecule type" value="Genomic_DNA"/>
</dbReference>
<dbReference type="Proteomes" id="UP001446871">
    <property type="component" value="Unassembled WGS sequence"/>
</dbReference>
<name>A0ABR1UYW8_9PEZI</name>
<feature type="region of interest" description="Disordered" evidence="6">
    <location>
        <begin position="239"/>
        <end position="287"/>
    </location>
</feature>
<evidence type="ECO:0000256" key="3">
    <source>
        <dbReference type="ARBA" id="ARBA00023125"/>
    </source>
</evidence>
<evidence type="ECO:0000259" key="7">
    <source>
        <dbReference type="Pfam" id="PF08493"/>
    </source>
</evidence>
<organism evidence="8 9">
    <name type="scientific">Apiospora saccharicola</name>
    <dbReference type="NCBI Taxonomy" id="335842"/>
    <lineage>
        <taxon>Eukaryota</taxon>
        <taxon>Fungi</taxon>
        <taxon>Dikarya</taxon>
        <taxon>Ascomycota</taxon>
        <taxon>Pezizomycotina</taxon>
        <taxon>Sordariomycetes</taxon>
        <taxon>Xylariomycetidae</taxon>
        <taxon>Amphisphaeriales</taxon>
        <taxon>Apiosporaceae</taxon>
        <taxon>Apiospora</taxon>
    </lineage>
</organism>
<dbReference type="PRINTS" id="PR00755">
    <property type="entry name" value="AFLATOXINBRP"/>
</dbReference>
<feature type="compositionally biased region" description="Low complexity" evidence="6">
    <location>
        <begin position="243"/>
        <end position="275"/>
    </location>
</feature>
<accession>A0ABR1UYW8</accession>
<evidence type="ECO:0000256" key="5">
    <source>
        <dbReference type="ARBA" id="ARBA00023242"/>
    </source>
</evidence>
<evidence type="ECO:0000256" key="2">
    <source>
        <dbReference type="ARBA" id="ARBA00023015"/>
    </source>
</evidence>
<feature type="domain" description="Aflatoxin regulatory protein" evidence="7">
    <location>
        <begin position="156"/>
        <end position="244"/>
    </location>
</feature>
<keyword evidence="3" id="KW-0238">DNA-binding</keyword>
<evidence type="ECO:0000256" key="4">
    <source>
        <dbReference type="ARBA" id="ARBA00023163"/>
    </source>
</evidence>
<dbReference type="Pfam" id="PF08493">
    <property type="entry name" value="AflR"/>
    <property type="match status" value="1"/>
</dbReference>
<evidence type="ECO:0000313" key="8">
    <source>
        <dbReference type="EMBL" id="KAK8064123.1"/>
    </source>
</evidence>
<dbReference type="InterPro" id="IPR013700">
    <property type="entry name" value="AflR"/>
</dbReference>
<sequence>MDMDTDTGLIPAANDSIQVFLGKDGTTTSTETGASSPRQPHGQLLEAQQQLLPLEDLFASPIDFDMSDFTSMIDFDLSDFTSTNNTGSVSSTHDWESAHPPSTMDAAVTDTLADVNNAIFCFGDSAASQESTFSLPTSSSSSAPLGTGDAITSDGSCGCHTRALEVLKQFCSPRGPTRAASSFDSLQALIDDNERVLDTVGTMLPCDCSQDGFLLATISRIAFNVMARYEVAARGQRHGFNPASSSSSCSSSSCSSSSTSAPSATPSVAASSDGSSGHGNSVGGGEEHQPMAARVVLGELYRVQRFLNGLCRRLQQMASLDAAGRGREPSSSYLGLLGGPGSGDHMINNNKIGGGGGLDDVSLPFSPAFYCQLEANLRRRLRGLSTDIAELVRTA</sequence>